<feature type="region of interest" description="Disordered" evidence="1">
    <location>
        <begin position="25"/>
        <end position="74"/>
    </location>
</feature>
<gene>
    <name evidence="2" type="ORF">OHU69_01485</name>
</gene>
<dbReference type="EMBL" id="CP108195">
    <property type="protein sequence ID" value="WTS19128.1"/>
    <property type="molecule type" value="Genomic_DNA"/>
</dbReference>
<dbReference type="AlphaFoldDB" id="A0AAU1UPG3"/>
<accession>A0AAU1UPG3</accession>
<proteinExistence type="predicted"/>
<name>A0AAU1UPG3_9ACTN</name>
<sequence>MIAPRCDLARLAHLIADLPVEVRQTALGPRDGPRSAPPNSRPRQGRPRMHGAPFALARPTTWGDPQTETRTDTTRYGTATRCEPHARIRTAAVARAVGSVAIEGPYDVAHDAEFAGRIHDWAAEVADGRPRHAAPEVQMCRWGRAHWPAAGGGARYGRARSTAASRSWASSRVRIARRRAASS</sequence>
<protein>
    <submittedName>
        <fullName evidence="2">Uncharacterized protein</fullName>
    </submittedName>
</protein>
<evidence type="ECO:0000256" key="1">
    <source>
        <dbReference type="SAM" id="MobiDB-lite"/>
    </source>
</evidence>
<organism evidence="2">
    <name type="scientific">Streptomyces sp. NBC_00119</name>
    <dbReference type="NCBI Taxonomy" id="2975659"/>
    <lineage>
        <taxon>Bacteria</taxon>
        <taxon>Bacillati</taxon>
        <taxon>Actinomycetota</taxon>
        <taxon>Actinomycetes</taxon>
        <taxon>Kitasatosporales</taxon>
        <taxon>Streptomycetaceae</taxon>
        <taxon>Streptomyces</taxon>
    </lineage>
</organism>
<reference evidence="2" key="1">
    <citation type="submission" date="2022-10" db="EMBL/GenBank/DDBJ databases">
        <title>The complete genomes of actinobacterial strains from the NBC collection.</title>
        <authorList>
            <person name="Joergensen T.S."/>
            <person name="Alvarez Arevalo M."/>
            <person name="Sterndorff E.B."/>
            <person name="Faurdal D."/>
            <person name="Vuksanovic O."/>
            <person name="Mourched A.-S."/>
            <person name="Charusanti P."/>
            <person name="Shaw S."/>
            <person name="Blin K."/>
            <person name="Weber T."/>
        </authorList>
    </citation>
    <scope>NUCLEOTIDE SEQUENCE</scope>
    <source>
        <strain evidence="2">NBC_00119</strain>
    </source>
</reference>
<evidence type="ECO:0000313" key="2">
    <source>
        <dbReference type="EMBL" id="WTS19128.1"/>
    </source>
</evidence>